<dbReference type="Proteomes" id="UP000838748">
    <property type="component" value="Unassembled WGS sequence"/>
</dbReference>
<proteinExistence type="inferred from homology"/>
<comment type="caution">
    <text evidence="4">The sequence shown here is derived from an EMBL/GenBank/DDBJ whole genome shotgun (WGS) entry which is preliminary data.</text>
</comment>
<evidence type="ECO:0000313" key="5">
    <source>
        <dbReference type="Proteomes" id="UP000838748"/>
    </source>
</evidence>
<accession>A0ABN8E8B1</accession>
<gene>
    <name evidence="4" type="ORF">VMF7928_03591</name>
</gene>
<feature type="domain" description="Solute-binding protein family 3/N-terminal" evidence="3">
    <location>
        <begin position="40"/>
        <end position="249"/>
    </location>
</feature>
<name>A0ABN8E8B1_9VIBR</name>
<dbReference type="SUPFAM" id="SSF53850">
    <property type="entry name" value="Periplasmic binding protein-like II"/>
    <property type="match status" value="1"/>
</dbReference>
<reference evidence="4" key="1">
    <citation type="submission" date="2021-11" db="EMBL/GenBank/DDBJ databases">
        <authorList>
            <person name="Rodrigo-Torres L."/>
            <person name="Arahal R. D."/>
            <person name="Lucena T."/>
        </authorList>
    </citation>
    <scope>NUCLEOTIDE SEQUENCE</scope>
    <source>
        <strain evidence="4">CECT 7928</strain>
    </source>
</reference>
<dbReference type="PANTHER" id="PTHR35936">
    <property type="entry name" value="MEMBRANE-BOUND LYTIC MUREIN TRANSGLYCOSYLASE F"/>
    <property type="match status" value="1"/>
</dbReference>
<evidence type="ECO:0000256" key="1">
    <source>
        <dbReference type="ARBA" id="ARBA00010333"/>
    </source>
</evidence>
<evidence type="ECO:0000313" key="4">
    <source>
        <dbReference type="EMBL" id="CAH0541489.1"/>
    </source>
</evidence>
<dbReference type="PANTHER" id="PTHR35936:SF25">
    <property type="entry name" value="ABC TRANSPORTER SUBSTRATE-BINDING PROTEIN"/>
    <property type="match status" value="1"/>
</dbReference>
<dbReference type="EMBL" id="CAKLDM010000002">
    <property type="protein sequence ID" value="CAH0541489.1"/>
    <property type="molecule type" value="Genomic_DNA"/>
</dbReference>
<organism evidence="4 5">
    <name type="scientific">Vibrio marisflavi CECT 7928</name>
    <dbReference type="NCBI Taxonomy" id="634439"/>
    <lineage>
        <taxon>Bacteria</taxon>
        <taxon>Pseudomonadati</taxon>
        <taxon>Pseudomonadota</taxon>
        <taxon>Gammaproteobacteria</taxon>
        <taxon>Vibrionales</taxon>
        <taxon>Vibrionaceae</taxon>
        <taxon>Vibrio</taxon>
    </lineage>
</organism>
<sequence>MDLRLPFRKLVTNIIFALSIVLGSSFAAQSSENKIVKISAGEWPPFIGQDLENNGFVAEIITEAFASQGYQVQFYFLPWKRAYNDTQQGKYDASAIWMFDEKRTEHFLYSDPVSQEQFVFFHHIDTPFEWKQMDDIKGKHLGGGLGYSYGEELNKLIEQGQVTMSRVNEPKQNLLILAHKRIDLFPEEVHIGKYTLEQQPIGVQQQITYHPTPFLSNSNFLLLPKANNRSDELRKIFNQGLKEWKAKQSTTTSKP</sequence>
<comment type="similarity">
    <text evidence="1">Belongs to the bacterial solute-binding protein 3 family.</text>
</comment>
<dbReference type="Gene3D" id="3.40.190.10">
    <property type="entry name" value="Periplasmic binding protein-like II"/>
    <property type="match status" value="2"/>
</dbReference>
<evidence type="ECO:0000256" key="2">
    <source>
        <dbReference type="ARBA" id="ARBA00022729"/>
    </source>
</evidence>
<dbReference type="RefSeq" id="WP_237363059.1">
    <property type="nucleotide sequence ID" value="NZ_CAKLDM010000002.1"/>
</dbReference>
<protein>
    <recommendedName>
        <fullName evidence="3">Solute-binding protein family 3/N-terminal domain-containing protein</fullName>
    </recommendedName>
</protein>
<keyword evidence="2" id="KW-0732">Signal</keyword>
<evidence type="ECO:0000259" key="3">
    <source>
        <dbReference type="Pfam" id="PF00497"/>
    </source>
</evidence>
<dbReference type="Pfam" id="PF00497">
    <property type="entry name" value="SBP_bac_3"/>
    <property type="match status" value="1"/>
</dbReference>
<dbReference type="InterPro" id="IPR001638">
    <property type="entry name" value="Solute-binding_3/MltF_N"/>
</dbReference>
<keyword evidence="5" id="KW-1185">Reference proteome</keyword>